<accession>A0A132NRT3</accession>
<comment type="similarity">
    <text evidence="1 4">Belongs to the eukaryotic ribosomal protein eS7 family.</text>
</comment>
<organism evidence="5 6">
    <name type="scientific">Giardia duodenalis assemblage B</name>
    <dbReference type="NCBI Taxonomy" id="1394984"/>
    <lineage>
        <taxon>Eukaryota</taxon>
        <taxon>Metamonada</taxon>
        <taxon>Diplomonadida</taxon>
        <taxon>Hexamitidae</taxon>
        <taxon>Giardiinae</taxon>
        <taxon>Giardia</taxon>
    </lineage>
</organism>
<dbReference type="PANTHER" id="PTHR11278:SF0">
    <property type="entry name" value="SMALL RIBOSOMAL SUBUNIT PROTEIN ES7"/>
    <property type="match status" value="1"/>
</dbReference>
<dbReference type="Proteomes" id="UP000070089">
    <property type="component" value="Unassembled WGS sequence"/>
</dbReference>
<dbReference type="OrthoDB" id="1724687at2759"/>
<sequence length="201" mass="23122">MNFHLTRSIPLMTFPAQRKIRKPFEKLSDLEKQVASTLLKLEDDPDLKEMDLGTLYISSVKEIAVDGDKKAAVVYVPYPMLQNFQKNSEALILKLEKNHSGHRFIIVANRTIMKNAYVFTGKKSIRRPRSRTVTSVYNCILDDICYPVHVIGKRTLYPAGSNPRLQVVLPKAMYNEVSERTKTYSAVYKALTERDTEFIFM</sequence>
<evidence type="ECO:0000313" key="6">
    <source>
        <dbReference type="Proteomes" id="UP000070089"/>
    </source>
</evidence>
<protein>
    <recommendedName>
        <fullName evidence="4">40S ribosomal protein S7</fullName>
    </recommendedName>
</protein>
<keyword evidence="3 4" id="KW-0687">Ribonucleoprotein</keyword>
<dbReference type="GO" id="GO:0006412">
    <property type="term" value="P:translation"/>
    <property type="evidence" value="ECO:0007669"/>
    <property type="project" value="InterPro"/>
</dbReference>
<evidence type="ECO:0000313" key="5">
    <source>
        <dbReference type="EMBL" id="KWX12750.1"/>
    </source>
</evidence>
<dbReference type="PANTHER" id="PTHR11278">
    <property type="entry name" value="40S RIBOSOMAL PROTEIN S7"/>
    <property type="match status" value="1"/>
</dbReference>
<dbReference type="GO" id="GO:0006364">
    <property type="term" value="P:rRNA processing"/>
    <property type="evidence" value="ECO:0007669"/>
    <property type="project" value="TreeGrafter"/>
</dbReference>
<evidence type="ECO:0000256" key="2">
    <source>
        <dbReference type="ARBA" id="ARBA00022980"/>
    </source>
</evidence>
<dbReference type="Pfam" id="PF01251">
    <property type="entry name" value="Ribosomal_S7e"/>
    <property type="match status" value="1"/>
</dbReference>
<proteinExistence type="inferred from homology"/>
<dbReference type="EMBL" id="JXTI01000101">
    <property type="protein sequence ID" value="KWX12750.1"/>
    <property type="molecule type" value="Genomic_DNA"/>
</dbReference>
<evidence type="ECO:0000256" key="4">
    <source>
        <dbReference type="RuleBase" id="RU364105"/>
    </source>
</evidence>
<gene>
    <name evidence="5" type="ORF">QR46_3263</name>
</gene>
<dbReference type="AlphaFoldDB" id="A0A132NRT3"/>
<dbReference type="GO" id="GO:0030686">
    <property type="term" value="C:90S preribosome"/>
    <property type="evidence" value="ECO:0007669"/>
    <property type="project" value="TreeGrafter"/>
</dbReference>
<name>A0A132NRT3_GIAIN</name>
<reference evidence="5 6" key="1">
    <citation type="journal article" date="2015" name="Mol. Biochem. Parasitol.">
        <title>Identification of polymorphic genes for use in assemblage B genotyping assays through comparative genomics of multiple assemblage B Giardia duodenalis isolates.</title>
        <authorList>
            <person name="Wielinga C."/>
            <person name="Thompson R.C."/>
            <person name="Monis P."/>
            <person name="Ryan U."/>
        </authorList>
    </citation>
    <scope>NUCLEOTIDE SEQUENCE [LARGE SCALE GENOMIC DNA]</scope>
    <source>
        <strain evidence="5 6">BAH15c1</strain>
    </source>
</reference>
<keyword evidence="2 4" id="KW-0689">Ribosomal protein</keyword>
<dbReference type="GO" id="GO:0022627">
    <property type="term" value="C:cytosolic small ribosomal subunit"/>
    <property type="evidence" value="ECO:0007669"/>
    <property type="project" value="TreeGrafter"/>
</dbReference>
<dbReference type="InterPro" id="IPR000554">
    <property type="entry name" value="Ribosomal_eS7"/>
</dbReference>
<dbReference type="GO" id="GO:0032040">
    <property type="term" value="C:small-subunit processome"/>
    <property type="evidence" value="ECO:0007669"/>
    <property type="project" value="TreeGrafter"/>
</dbReference>
<comment type="caution">
    <text evidence="5">The sequence shown here is derived from an EMBL/GenBank/DDBJ whole genome shotgun (WGS) entry which is preliminary data.</text>
</comment>
<dbReference type="VEuPathDB" id="GiardiaDB:QR46_3263"/>
<dbReference type="GO" id="GO:0003735">
    <property type="term" value="F:structural constituent of ribosome"/>
    <property type="evidence" value="ECO:0007669"/>
    <property type="project" value="InterPro"/>
</dbReference>
<evidence type="ECO:0000256" key="1">
    <source>
        <dbReference type="ARBA" id="ARBA00007820"/>
    </source>
</evidence>
<dbReference type="GO" id="GO:0042274">
    <property type="term" value="P:ribosomal small subunit biogenesis"/>
    <property type="evidence" value="ECO:0007669"/>
    <property type="project" value="TreeGrafter"/>
</dbReference>
<evidence type="ECO:0000256" key="3">
    <source>
        <dbReference type="ARBA" id="ARBA00023274"/>
    </source>
</evidence>